<dbReference type="InterPro" id="IPR036291">
    <property type="entry name" value="NAD(P)-bd_dom_sf"/>
</dbReference>
<evidence type="ECO:0000256" key="4">
    <source>
        <dbReference type="ARBA" id="ARBA00022833"/>
    </source>
</evidence>
<feature type="domain" description="Alcohol dehydrogenase-like C-terminal" evidence="6">
    <location>
        <begin position="131"/>
        <end position="249"/>
    </location>
</feature>
<gene>
    <name evidence="8" type="ORF">JMJ55_27600</name>
</gene>
<evidence type="ECO:0000259" key="7">
    <source>
        <dbReference type="Pfam" id="PF08240"/>
    </source>
</evidence>
<evidence type="ECO:0000256" key="1">
    <source>
        <dbReference type="ARBA" id="ARBA00001947"/>
    </source>
</evidence>
<comment type="cofactor">
    <cofactor evidence="1">
        <name>Zn(2+)</name>
        <dbReference type="ChEBI" id="CHEBI:29105"/>
    </cofactor>
</comment>
<evidence type="ECO:0000256" key="3">
    <source>
        <dbReference type="ARBA" id="ARBA00022723"/>
    </source>
</evidence>
<evidence type="ECO:0000313" key="8">
    <source>
        <dbReference type="EMBL" id="MBL6459097.1"/>
    </source>
</evidence>
<dbReference type="Gene3D" id="3.40.50.720">
    <property type="entry name" value="NAD(P)-binding Rossmann-like Domain"/>
    <property type="match status" value="1"/>
</dbReference>
<dbReference type="Gene3D" id="3.90.180.10">
    <property type="entry name" value="Medium-chain alcohol dehydrogenases, catalytic domain"/>
    <property type="match status" value="1"/>
</dbReference>
<organism evidence="8 9">
    <name type="scientific">Belnapia mucosa</name>
    <dbReference type="NCBI Taxonomy" id="2804532"/>
    <lineage>
        <taxon>Bacteria</taxon>
        <taxon>Pseudomonadati</taxon>
        <taxon>Pseudomonadota</taxon>
        <taxon>Alphaproteobacteria</taxon>
        <taxon>Acetobacterales</taxon>
        <taxon>Roseomonadaceae</taxon>
        <taxon>Belnapia</taxon>
    </lineage>
</organism>
<reference evidence="8 9" key="1">
    <citation type="submission" date="2021-01" db="EMBL/GenBank/DDBJ databases">
        <title>Belnapia mucosa sp. nov. and Belnapia arida sp. nov., isolated from the Tabernas Desert (Almeria, Spain).</title>
        <authorList>
            <person name="Molina-Menor E."/>
            <person name="Vidal-Verdu A."/>
            <person name="Calonge A."/>
            <person name="Satari L."/>
            <person name="Pereto Magraner J."/>
            <person name="Porcar Miralles M."/>
        </authorList>
    </citation>
    <scope>NUCLEOTIDE SEQUENCE [LARGE SCALE GENOMIC DNA]</scope>
    <source>
        <strain evidence="8 9">T6</strain>
    </source>
</reference>
<dbReference type="Pfam" id="PF00107">
    <property type="entry name" value="ADH_zinc_N"/>
    <property type="match status" value="1"/>
</dbReference>
<dbReference type="PANTHER" id="PTHR43350">
    <property type="entry name" value="NAD-DEPENDENT ALCOHOL DEHYDROGENASE"/>
    <property type="match status" value="1"/>
</dbReference>
<dbReference type="EMBL" id="JAEUXJ010000026">
    <property type="protein sequence ID" value="MBL6459097.1"/>
    <property type="molecule type" value="Genomic_DNA"/>
</dbReference>
<accession>A0ABS1VCU0</accession>
<keyword evidence="5" id="KW-0560">Oxidoreductase</keyword>
<keyword evidence="3" id="KW-0479">Metal-binding</keyword>
<name>A0ABS1VCU0_9PROT</name>
<dbReference type="SUPFAM" id="SSF50129">
    <property type="entry name" value="GroES-like"/>
    <property type="match status" value="1"/>
</dbReference>
<evidence type="ECO:0000256" key="2">
    <source>
        <dbReference type="ARBA" id="ARBA00008072"/>
    </source>
</evidence>
<dbReference type="RefSeq" id="WP_202828830.1">
    <property type="nucleotide sequence ID" value="NZ_JAEUXJ010000026.1"/>
</dbReference>
<dbReference type="Proteomes" id="UP000606490">
    <property type="component" value="Unassembled WGS sequence"/>
</dbReference>
<dbReference type="Pfam" id="PF08240">
    <property type="entry name" value="ADH_N"/>
    <property type="match status" value="1"/>
</dbReference>
<sequence length="299" mass="31690">MYAVGREVTRLKPGDRVVMGFPFCGVCRNCRRGQPRYCEQGRKLMFSGYRLDGSSPLKRKSGESLAGRFFQRSSWATHTLAPERQLAKVPDGIDHDLFGPLGCSISTGAGTVLNELRSAPGSSLVIFGAGAVGLSAVMAARLTGLTTIIAVAKEAHRLALARELGATHALQPGSTLLDAIKDLTGGGADYAIESKSGANLVAEACQALGVLGVCAMVGGAKPTAEVRLNHPDMLLHGKRLIGILGGGQTPDFLLTLMHLQSQGRFPLERLVRWYDFADINQAIDNSDAGAVVKPILRIA</sequence>
<evidence type="ECO:0000313" key="9">
    <source>
        <dbReference type="Proteomes" id="UP000606490"/>
    </source>
</evidence>
<keyword evidence="4" id="KW-0862">Zinc</keyword>
<protein>
    <submittedName>
        <fullName evidence="8">Zinc-binding dehydrogenase</fullName>
    </submittedName>
</protein>
<dbReference type="PANTHER" id="PTHR43350:SF21">
    <property type="entry name" value="S-NITROSOMYCOTHIOL REDUCTASE MSCR"/>
    <property type="match status" value="1"/>
</dbReference>
<proteinExistence type="inferred from homology"/>
<comment type="similarity">
    <text evidence="2">Belongs to the zinc-containing alcohol dehydrogenase family.</text>
</comment>
<evidence type="ECO:0000256" key="5">
    <source>
        <dbReference type="ARBA" id="ARBA00023002"/>
    </source>
</evidence>
<dbReference type="InterPro" id="IPR013149">
    <property type="entry name" value="ADH-like_C"/>
</dbReference>
<dbReference type="InterPro" id="IPR011032">
    <property type="entry name" value="GroES-like_sf"/>
</dbReference>
<evidence type="ECO:0000259" key="6">
    <source>
        <dbReference type="Pfam" id="PF00107"/>
    </source>
</evidence>
<feature type="domain" description="Alcohol dehydrogenase-like N-terminal" evidence="7">
    <location>
        <begin position="3"/>
        <end position="91"/>
    </location>
</feature>
<keyword evidence="9" id="KW-1185">Reference proteome</keyword>
<dbReference type="InterPro" id="IPR013154">
    <property type="entry name" value="ADH-like_N"/>
</dbReference>
<comment type="caution">
    <text evidence="8">The sequence shown here is derived from an EMBL/GenBank/DDBJ whole genome shotgun (WGS) entry which is preliminary data.</text>
</comment>
<dbReference type="SUPFAM" id="SSF51735">
    <property type="entry name" value="NAD(P)-binding Rossmann-fold domains"/>
    <property type="match status" value="1"/>
</dbReference>